<accession>A0ABM1FIT2</accession>
<protein>
    <submittedName>
        <fullName evidence="2">Uncharacterized protein LOC107003631</fullName>
    </submittedName>
</protein>
<dbReference type="SUPFAM" id="SSF56672">
    <property type="entry name" value="DNA/RNA polymerases"/>
    <property type="match status" value="1"/>
</dbReference>
<dbReference type="CDD" id="cd09272">
    <property type="entry name" value="RNase_HI_RT_Ty1"/>
    <property type="match status" value="1"/>
</dbReference>
<dbReference type="PANTHER" id="PTHR11439">
    <property type="entry name" value="GAG-POL-RELATED RETROTRANSPOSON"/>
    <property type="match status" value="1"/>
</dbReference>
<dbReference type="RefSeq" id="XP_015057438.1">
    <property type="nucleotide sequence ID" value="XM_015201952.1"/>
</dbReference>
<reference evidence="1" key="1">
    <citation type="journal article" date="2014" name="Nat. Genet.">
        <title>The genome of the stress-tolerant wild tomato species Solanum pennellii.</title>
        <authorList>
            <person name="Bolger A."/>
            <person name="Scossa F."/>
            <person name="Bolger M.E."/>
            <person name="Lanz C."/>
            <person name="Maumus F."/>
            <person name="Tohge T."/>
            <person name="Quesneville H."/>
            <person name="Alseekh S."/>
            <person name="Sorensen I."/>
            <person name="Lichtenstein G."/>
            <person name="Fich E.A."/>
            <person name="Conte M."/>
            <person name="Keller H."/>
            <person name="Schneeberger K."/>
            <person name="Schwacke R."/>
            <person name="Ofner I."/>
            <person name="Vrebalov J."/>
            <person name="Xu Y."/>
            <person name="Osorio S."/>
            <person name="Aflitos S.A."/>
            <person name="Schijlen E."/>
            <person name="Jimenez-Gomez J.M."/>
            <person name="Ryngajllo M."/>
            <person name="Kimura S."/>
            <person name="Kumar R."/>
            <person name="Koenig D."/>
            <person name="Headland L.R."/>
            <person name="Maloof J.N."/>
            <person name="Sinha N."/>
            <person name="van Ham R.C."/>
            <person name="Lankhorst R.K."/>
            <person name="Mao L."/>
            <person name="Vogel A."/>
            <person name="Arsova B."/>
            <person name="Panstruga R."/>
            <person name="Fei Z."/>
            <person name="Rose J.K."/>
            <person name="Zamir D."/>
            <person name="Carrari F."/>
            <person name="Giovannoni J.J."/>
            <person name="Weigel D."/>
            <person name="Usadel B."/>
            <person name="Fernie A.R."/>
        </authorList>
    </citation>
    <scope>NUCLEOTIDE SEQUENCE [LARGE SCALE GENOMIC DNA]</scope>
    <source>
        <strain evidence="1">cv. LA0716</strain>
    </source>
</reference>
<gene>
    <name evidence="2" type="primary">LOC107003631</name>
</gene>
<sequence length="187" mass="21143">MSTPLEFNHKLTSLEYDQSVGVSNDPELDDVTFYQRLIGKLLYLTITRPDICFSVQVLSQFMQHPKTSHWEAALRIVKYIKRSLGFGVLLSKGTEPSKLTRYCDSDWASCTNTRRSVTGYMVKLGDSLISWKSKKQQTVSRSSAEAKYRSLAALVVELVWLAGLLKELHCPVVSPILFFTDSKSATR</sequence>
<dbReference type="Proteomes" id="UP000694930">
    <property type="component" value="Chromosome 11"/>
</dbReference>
<organism evidence="1 2">
    <name type="scientific">Solanum pennellii</name>
    <name type="common">Tomato</name>
    <name type="synonym">Lycopersicon pennellii</name>
    <dbReference type="NCBI Taxonomy" id="28526"/>
    <lineage>
        <taxon>Eukaryota</taxon>
        <taxon>Viridiplantae</taxon>
        <taxon>Streptophyta</taxon>
        <taxon>Embryophyta</taxon>
        <taxon>Tracheophyta</taxon>
        <taxon>Spermatophyta</taxon>
        <taxon>Magnoliopsida</taxon>
        <taxon>eudicotyledons</taxon>
        <taxon>Gunneridae</taxon>
        <taxon>Pentapetalae</taxon>
        <taxon>asterids</taxon>
        <taxon>lamiids</taxon>
        <taxon>Solanales</taxon>
        <taxon>Solanaceae</taxon>
        <taxon>Solanoideae</taxon>
        <taxon>Solaneae</taxon>
        <taxon>Solanum</taxon>
        <taxon>Solanum subgen. Lycopersicon</taxon>
    </lineage>
</organism>
<dbReference type="PANTHER" id="PTHR11439:SF466">
    <property type="entry name" value="CCHC-TYPE DOMAIN-CONTAINING PROTEIN"/>
    <property type="match status" value="1"/>
</dbReference>
<evidence type="ECO:0000313" key="1">
    <source>
        <dbReference type="Proteomes" id="UP000694930"/>
    </source>
</evidence>
<dbReference type="InterPro" id="IPR043502">
    <property type="entry name" value="DNA/RNA_pol_sf"/>
</dbReference>
<proteinExistence type="predicted"/>
<keyword evidence="1" id="KW-1185">Reference proteome</keyword>
<dbReference type="GeneID" id="107003631"/>
<evidence type="ECO:0000313" key="2">
    <source>
        <dbReference type="RefSeq" id="XP_015057438.1"/>
    </source>
</evidence>
<name>A0ABM1FIT2_SOLPN</name>
<reference evidence="2" key="2">
    <citation type="submission" date="2025-08" db="UniProtKB">
        <authorList>
            <consortium name="RefSeq"/>
        </authorList>
    </citation>
    <scope>IDENTIFICATION</scope>
</reference>